<feature type="transmembrane region" description="Helical" evidence="5">
    <location>
        <begin position="133"/>
        <end position="155"/>
    </location>
</feature>
<reference evidence="7 8" key="1">
    <citation type="submission" date="2020-08" db="EMBL/GenBank/DDBJ databases">
        <title>Genomic Encyclopedia of Type Strains, Phase IV (KMG-IV): sequencing the most valuable type-strain genomes for metagenomic binning, comparative biology and taxonomic classification.</title>
        <authorList>
            <person name="Goeker M."/>
        </authorList>
    </citation>
    <scope>NUCLEOTIDE SEQUENCE [LARGE SCALE GENOMIC DNA]</scope>
    <source>
        <strain evidence="7 8">DSM 18233</strain>
    </source>
</reference>
<evidence type="ECO:0000313" key="7">
    <source>
        <dbReference type="EMBL" id="MBB5190804.1"/>
    </source>
</evidence>
<feature type="transmembrane region" description="Helical" evidence="5">
    <location>
        <begin position="329"/>
        <end position="350"/>
    </location>
</feature>
<keyword evidence="2 5" id="KW-0812">Transmembrane</keyword>
<dbReference type="PANTHER" id="PTHR37422:SF23">
    <property type="entry name" value="TEICHURONIC ACID BIOSYNTHESIS PROTEIN TUAE"/>
    <property type="match status" value="1"/>
</dbReference>
<proteinExistence type="predicted"/>
<evidence type="ECO:0000256" key="3">
    <source>
        <dbReference type="ARBA" id="ARBA00022989"/>
    </source>
</evidence>
<comment type="caution">
    <text evidence="7">The sequence shown here is derived from an EMBL/GenBank/DDBJ whole genome shotgun (WGS) entry which is preliminary data.</text>
</comment>
<dbReference type="Proteomes" id="UP000543030">
    <property type="component" value="Unassembled WGS sequence"/>
</dbReference>
<feature type="transmembrane region" description="Helical" evidence="5">
    <location>
        <begin position="175"/>
        <end position="196"/>
    </location>
</feature>
<dbReference type="InterPro" id="IPR007016">
    <property type="entry name" value="O-antigen_ligase-rel_domated"/>
</dbReference>
<feature type="domain" description="O-antigen ligase-related" evidence="6">
    <location>
        <begin position="208"/>
        <end position="338"/>
    </location>
</feature>
<dbReference type="RefSeq" id="WP_184099209.1">
    <property type="nucleotide sequence ID" value="NZ_JACHHN010000003.1"/>
</dbReference>
<keyword evidence="4 5" id="KW-0472">Membrane</keyword>
<keyword evidence="8" id="KW-1185">Reference proteome</keyword>
<dbReference type="PANTHER" id="PTHR37422">
    <property type="entry name" value="TEICHURONIC ACID BIOSYNTHESIS PROTEIN TUAE"/>
    <property type="match status" value="1"/>
</dbReference>
<dbReference type="EMBL" id="JACHHN010000003">
    <property type="protein sequence ID" value="MBB5190804.1"/>
    <property type="molecule type" value="Genomic_DNA"/>
</dbReference>
<evidence type="ECO:0000256" key="1">
    <source>
        <dbReference type="ARBA" id="ARBA00004141"/>
    </source>
</evidence>
<sequence>MTAIRQVRPQPSLAFREEQARPKPDKEWKRFRNYWLFANGFMMINPGMLLGLGSLNSVERFLFLLAGVSYLRTRKPDLVNLGLFGGIVALTWVFGLLTSFPDFSWFRYAQAIVSFFAVMCFMCAWPTQRERKLMLWTLAIVPIGMVALGGVYQLGGIGSVLAHDYTGVTRLQGNSIPAFLAAAGFAGSVAAAFLTTTYDRRCIVLAGLNLAITILTATRMPSAAALIAASVILFSGLRSGVWRLILLFYGVALLAGFFALFGQQLLTRLEAGGSSGRELMWNALQAALEHYQWTGVGFGHHGLLIPESVSHFTGTVAAHNEYLRIAVELGYVGAGIFLLLFVSMFGRLLLDPRNGNRLAFFVTVAMYFMDSYSDNTITATSCFMILVAGLTGVALADPVRRKKHETPVAMTGWAGPQALNGNPGLRAARRVVS</sequence>
<accession>A0A840RDZ0</accession>
<keyword evidence="3 5" id="KW-1133">Transmembrane helix</keyword>
<feature type="transmembrane region" description="Helical" evidence="5">
    <location>
        <begin position="208"/>
        <end position="234"/>
    </location>
</feature>
<dbReference type="Pfam" id="PF04932">
    <property type="entry name" value="Wzy_C"/>
    <property type="match status" value="1"/>
</dbReference>
<evidence type="ECO:0000256" key="5">
    <source>
        <dbReference type="SAM" id="Phobius"/>
    </source>
</evidence>
<evidence type="ECO:0000259" key="6">
    <source>
        <dbReference type="Pfam" id="PF04932"/>
    </source>
</evidence>
<feature type="transmembrane region" description="Helical" evidence="5">
    <location>
        <begin position="376"/>
        <end position="396"/>
    </location>
</feature>
<comment type="subcellular location">
    <subcellularLocation>
        <location evidence="1">Membrane</location>
        <topology evidence="1">Multi-pass membrane protein</topology>
    </subcellularLocation>
</comment>
<protein>
    <recommendedName>
        <fullName evidence="6">O-antigen ligase-related domain-containing protein</fullName>
    </recommendedName>
</protein>
<evidence type="ECO:0000256" key="2">
    <source>
        <dbReference type="ARBA" id="ARBA00022692"/>
    </source>
</evidence>
<feature type="transmembrane region" description="Helical" evidence="5">
    <location>
        <begin position="78"/>
        <end position="99"/>
    </location>
</feature>
<evidence type="ECO:0000256" key="4">
    <source>
        <dbReference type="ARBA" id="ARBA00023136"/>
    </source>
</evidence>
<name>A0A840RDZ0_9NEIS</name>
<organism evidence="7 8">
    <name type="scientific">Silvimonas terrae</name>
    <dbReference type="NCBI Taxonomy" id="300266"/>
    <lineage>
        <taxon>Bacteria</taxon>
        <taxon>Pseudomonadati</taxon>
        <taxon>Pseudomonadota</taxon>
        <taxon>Betaproteobacteria</taxon>
        <taxon>Neisseriales</taxon>
        <taxon>Chitinibacteraceae</taxon>
        <taxon>Silvimonas</taxon>
    </lineage>
</organism>
<evidence type="ECO:0000313" key="8">
    <source>
        <dbReference type="Proteomes" id="UP000543030"/>
    </source>
</evidence>
<dbReference type="AlphaFoldDB" id="A0A840RDZ0"/>
<gene>
    <name evidence="7" type="ORF">HNQ50_001527</name>
</gene>
<dbReference type="GO" id="GO:0016020">
    <property type="term" value="C:membrane"/>
    <property type="evidence" value="ECO:0007669"/>
    <property type="project" value="UniProtKB-SubCell"/>
</dbReference>
<feature type="transmembrane region" description="Helical" evidence="5">
    <location>
        <begin position="240"/>
        <end position="261"/>
    </location>
</feature>
<dbReference type="InterPro" id="IPR051533">
    <property type="entry name" value="WaaL-like"/>
</dbReference>
<feature type="transmembrane region" description="Helical" evidence="5">
    <location>
        <begin position="105"/>
        <end position="126"/>
    </location>
</feature>